<dbReference type="EMBL" id="JANSKX010000004">
    <property type="protein sequence ID" value="MCY1593959.1"/>
    <property type="molecule type" value="Genomic_DNA"/>
</dbReference>
<dbReference type="Proteomes" id="UP001081438">
    <property type="component" value="Unassembled WGS sequence"/>
</dbReference>
<evidence type="ECO:0000256" key="1">
    <source>
        <dbReference type="SAM" id="MobiDB-lite"/>
    </source>
</evidence>
<reference evidence="3" key="1">
    <citation type="journal article" date="2022" name="Int. J. Mol. Sci.">
        <title>Phenotypic and genotypic virulence characterisation of Staphylococcus pettenkoferi strains isolated from human bloodstream and diabetic foot infections.</title>
        <authorList>
            <person name="Magnan C."/>
        </authorList>
    </citation>
    <scope>NUCLEOTIDE SEQUENCE</scope>
    <source>
        <strain evidence="3">NSP020P</strain>
    </source>
</reference>
<organism evidence="3 4">
    <name type="scientific">Staphylococcus pettenkoferi</name>
    <dbReference type="NCBI Taxonomy" id="170573"/>
    <lineage>
        <taxon>Bacteria</taxon>
        <taxon>Bacillati</taxon>
        <taxon>Bacillota</taxon>
        <taxon>Bacilli</taxon>
        <taxon>Bacillales</taxon>
        <taxon>Staphylococcaceae</taxon>
        <taxon>Staphylococcus</taxon>
    </lineage>
</organism>
<evidence type="ECO:0000313" key="4">
    <source>
        <dbReference type="Proteomes" id="UP001081438"/>
    </source>
</evidence>
<proteinExistence type="predicted"/>
<comment type="caution">
    <text evidence="3">The sequence shown here is derived from an EMBL/GenBank/DDBJ whole genome shotgun (WGS) entry which is preliminary data.</text>
</comment>
<sequence>MSMIDERMAKDIEDKPSRAEAEGAGDWNSEQEMQQNAFERLGKDSVIIETLVIMNVVFAAATFGLIGALIYALKKD</sequence>
<dbReference type="AlphaFoldDB" id="A0A9Q4D4W0"/>
<dbReference type="RefSeq" id="WP_268210622.1">
    <property type="nucleotide sequence ID" value="NZ_JANSKK010000005.1"/>
</dbReference>
<evidence type="ECO:0000256" key="2">
    <source>
        <dbReference type="SAM" id="Phobius"/>
    </source>
</evidence>
<protein>
    <submittedName>
        <fullName evidence="3">Uncharacterized protein</fullName>
    </submittedName>
</protein>
<keyword evidence="2" id="KW-0472">Membrane</keyword>
<feature type="region of interest" description="Disordered" evidence="1">
    <location>
        <begin position="1"/>
        <end position="30"/>
    </location>
</feature>
<feature type="transmembrane region" description="Helical" evidence="2">
    <location>
        <begin position="50"/>
        <end position="73"/>
    </location>
</feature>
<keyword evidence="2" id="KW-1133">Transmembrane helix</keyword>
<gene>
    <name evidence="3" type="ORF">NW112_01735</name>
</gene>
<feature type="compositionally biased region" description="Basic and acidic residues" evidence="1">
    <location>
        <begin position="1"/>
        <end position="21"/>
    </location>
</feature>
<keyword evidence="2" id="KW-0812">Transmembrane</keyword>
<evidence type="ECO:0000313" key="3">
    <source>
        <dbReference type="EMBL" id="MCY1593959.1"/>
    </source>
</evidence>
<accession>A0A9Q4D4W0</accession>
<name>A0A9Q4D4W0_9STAP</name>